<dbReference type="AlphaFoldDB" id="A0A0A1U068"/>
<dbReference type="EMBL" id="KB206860">
    <property type="protein sequence ID" value="ELP87274.1"/>
    <property type="molecule type" value="Genomic_DNA"/>
</dbReference>
<dbReference type="GO" id="GO:0016020">
    <property type="term" value="C:membrane"/>
    <property type="evidence" value="ECO:0007669"/>
    <property type="project" value="UniProtKB-SubCell"/>
</dbReference>
<accession>A0A0A1U068</accession>
<evidence type="ECO:0000256" key="3">
    <source>
        <dbReference type="ARBA" id="ARBA00023136"/>
    </source>
</evidence>
<dbReference type="Pfam" id="PF00153">
    <property type="entry name" value="Mito_carr"/>
    <property type="match status" value="1"/>
</dbReference>
<dbReference type="RefSeq" id="XP_004254045.1">
    <property type="nucleotide sequence ID" value="XM_004253997.1"/>
</dbReference>
<dbReference type="OMA" id="KRNWMIR"/>
<evidence type="ECO:0000313" key="4">
    <source>
        <dbReference type="EMBL" id="ELP87274.1"/>
    </source>
</evidence>
<dbReference type="KEGG" id="eiv:EIN_095110"/>
<sequence>MEDPYKLVVLLATPLSRHIPDSLKFHKKNMLYGFLNGAIQTTIETAFFGQVINYSFTRPSKNFSLNPKVIYKTFPKNLNGLLPYYTTTRFLQNSMPDIPYRNWAVRLSTPLLVLPHEHFLNFFTSKMFTQIQRPICSVYQNVIPFTAMELILESASVLRPTYQKAFSVVVPSGWAKLGAAALNNSVGYFCNHPFWVVNGFLKSHPEMSVYQAVNFLYNSGGINAFYKGAVHRCTRAAHSAMVTSLAAVAFETLFLYKEKPKKLTGWEKVKQFLKV</sequence>
<dbReference type="SUPFAM" id="SSF103506">
    <property type="entry name" value="Mitochondrial carrier"/>
    <property type="match status" value="1"/>
</dbReference>
<keyword evidence="2" id="KW-0812">Transmembrane</keyword>
<comment type="subcellular location">
    <subcellularLocation>
        <location evidence="1">Membrane</location>
        <topology evidence="1">Multi-pass membrane protein</topology>
    </subcellularLocation>
</comment>
<protein>
    <recommendedName>
        <fullName evidence="6">Mitochondrial carrier protein</fullName>
    </recommendedName>
</protein>
<reference evidence="4 5" key="1">
    <citation type="submission" date="2012-10" db="EMBL/GenBank/DDBJ databases">
        <authorList>
            <person name="Zafar N."/>
            <person name="Inman J."/>
            <person name="Hall N."/>
            <person name="Lorenzi H."/>
            <person name="Caler E."/>
        </authorList>
    </citation>
    <scope>NUCLEOTIDE SEQUENCE [LARGE SCALE GENOMIC DNA]</scope>
    <source>
        <strain evidence="4 5">IP1</strain>
    </source>
</reference>
<keyword evidence="3" id="KW-0472">Membrane</keyword>
<evidence type="ECO:0000256" key="1">
    <source>
        <dbReference type="ARBA" id="ARBA00004141"/>
    </source>
</evidence>
<evidence type="ECO:0000256" key="2">
    <source>
        <dbReference type="ARBA" id="ARBA00022692"/>
    </source>
</evidence>
<dbReference type="InterPro" id="IPR018108">
    <property type="entry name" value="MCP_transmembrane"/>
</dbReference>
<name>A0A0A1U068_ENTIV</name>
<dbReference type="Proteomes" id="UP000014680">
    <property type="component" value="Unassembled WGS sequence"/>
</dbReference>
<dbReference type="Gene3D" id="1.50.40.10">
    <property type="entry name" value="Mitochondrial carrier domain"/>
    <property type="match status" value="1"/>
</dbReference>
<gene>
    <name evidence="4" type="ORF">EIN_095110</name>
</gene>
<evidence type="ECO:0000313" key="5">
    <source>
        <dbReference type="Proteomes" id="UP000014680"/>
    </source>
</evidence>
<evidence type="ECO:0008006" key="6">
    <source>
        <dbReference type="Google" id="ProtNLM"/>
    </source>
</evidence>
<proteinExistence type="predicted"/>
<dbReference type="InterPro" id="IPR023395">
    <property type="entry name" value="MCP_dom_sf"/>
</dbReference>
<keyword evidence="5" id="KW-1185">Reference proteome</keyword>
<dbReference type="OrthoDB" id="25291at2759"/>
<dbReference type="GeneID" id="14886260"/>
<organism evidence="4 5">
    <name type="scientific">Entamoeba invadens IP1</name>
    <dbReference type="NCBI Taxonomy" id="370355"/>
    <lineage>
        <taxon>Eukaryota</taxon>
        <taxon>Amoebozoa</taxon>
        <taxon>Evosea</taxon>
        <taxon>Archamoebae</taxon>
        <taxon>Mastigamoebida</taxon>
        <taxon>Entamoebidae</taxon>
        <taxon>Entamoeba</taxon>
    </lineage>
</organism>
<dbReference type="VEuPathDB" id="AmoebaDB:EIN_095110"/>